<proteinExistence type="predicted"/>
<dbReference type="InterPro" id="IPR036388">
    <property type="entry name" value="WH-like_DNA-bd_sf"/>
</dbReference>
<dbReference type="Proteomes" id="UP000325529">
    <property type="component" value="Chromosome"/>
</dbReference>
<dbReference type="InterPro" id="IPR000792">
    <property type="entry name" value="Tscrpt_reg_LuxR_C"/>
</dbReference>
<organism evidence="2 3">
    <name type="scientific">Streptomyces kanamyceticus</name>
    <dbReference type="NCBI Taxonomy" id="1967"/>
    <lineage>
        <taxon>Bacteria</taxon>
        <taxon>Bacillati</taxon>
        <taxon>Actinomycetota</taxon>
        <taxon>Actinomycetes</taxon>
        <taxon>Kitasatosporales</taxon>
        <taxon>Streptomycetaceae</taxon>
        <taxon>Streptomyces</taxon>
    </lineage>
</organism>
<dbReference type="EMBL" id="CP023699">
    <property type="protein sequence ID" value="QEU93405.1"/>
    <property type="molecule type" value="Genomic_DNA"/>
</dbReference>
<evidence type="ECO:0000313" key="3">
    <source>
        <dbReference type="Proteomes" id="UP000325529"/>
    </source>
</evidence>
<name>A0A5J6GHM8_STRKN</name>
<dbReference type="Gene3D" id="1.10.10.10">
    <property type="entry name" value="Winged helix-like DNA-binding domain superfamily/Winged helix DNA-binding domain"/>
    <property type="match status" value="1"/>
</dbReference>
<evidence type="ECO:0000259" key="1">
    <source>
        <dbReference type="SMART" id="SM00421"/>
    </source>
</evidence>
<evidence type="ECO:0000313" key="2">
    <source>
        <dbReference type="EMBL" id="QEU93405.1"/>
    </source>
</evidence>
<dbReference type="GO" id="GO:0006355">
    <property type="term" value="P:regulation of DNA-templated transcription"/>
    <property type="evidence" value="ECO:0007669"/>
    <property type="project" value="InterPro"/>
</dbReference>
<dbReference type="PANTHER" id="PTHR34293:SF1">
    <property type="entry name" value="HTH-TYPE TRANSCRIPTIONAL REGULATOR TRMBL2"/>
    <property type="match status" value="1"/>
</dbReference>
<dbReference type="KEGG" id="ska:CP970_23030"/>
<feature type="domain" description="HTH luxR-type" evidence="1">
    <location>
        <begin position="302"/>
        <end position="359"/>
    </location>
</feature>
<accession>A0A5J6GHM8</accession>
<gene>
    <name evidence="2" type="ORF">CP970_23030</name>
</gene>
<dbReference type="SMART" id="SM00421">
    <property type="entry name" value="HTH_LUXR"/>
    <property type="match status" value="1"/>
</dbReference>
<reference evidence="2 3" key="1">
    <citation type="submission" date="2017-09" db="EMBL/GenBank/DDBJ databases">
        <authorList>
            <person name="Lee N."/>
            <person name="Cho B.-K."/>
        </authorList>
    </citation>
    <scope>NUCLEOTIDE SEQUENCE [LARGE SCALE GENOMIC DNA]</scope>
    <source>
        <strain evidence="2 3">ATCC 12853</strain>
    </source>
</reference>
<sequence>MPPPAPVMTTVLPERSTRTTFLRFPSCQSFWVRVSQRHGIQALEIPVHNRAMHDDAQGPATGSPATGCHCTDTAEAPCAEGLSRYRAAVVKGCLPRATAPHCLVRLGLLTPPPDDPEVLVPVSPNVAESELLQPVRDLLDAQQERLRSIGSGFSPVHAIYRAARRESQDWLTVVDGADAVPALLEQAVRGCRTELLTVQPTSETAVPPGVTHRALYPHAARTHAARWRHLQDIERSGGRVRTLHQLTGRLILCDRSVAYLVDQGAVEIRHPAVVAHLAAEFEDAWERARPVTESAAARTREPLIVDEVRRAVMKLLVSGLTDDAIARRLGVSRRTVAGHVAAISRDLGSRSRAQLGYLIARAEPDL</sequence>
<dbReference type="GO" id="GO:0003677">
    <property type="term" value="F:DNA binding"/>
    <property type="evidence" value="ECO:0007669"/>
    <property type="project" value="InterPro"/>
</dbReference>
<keyword evidence="3" id="KW-1185">Reference proteome</keyword>
<dbReference type="InterPro" id="IPR016032">
    <property type="entry name" value="Sig_transdc_resp-reg_C-effctor"/>
</dbReference>
<dbReference type="PANTHER" id="PTHR34293">
    <property type="entry name" value="HTH-TYPE TRANSCRIPTIONAL REGULATOR TRMBL2"/>
    <property type="match status" value="1"/>
</dbReference>
<dbReference type="InterPro" id="IPR051797">
    <property type="entry name" value="TrmB-like"/>
</dbReference>
<dbReference type="AlphaFoldDB" id="A0A5J6GHM8"/>
<dbReference type="Pfam" id="PF00196">
    <property type="entry name" value="GerE"/>
    <property type="match status" value="1"/>
</dbReference>
<protein>
    <submittedName>
        <fullName evidence="2">LuxR family transcriptional regulator</fullName>
    </submittedName>
</protein>
<dbReference type="SUPFAM" id="SSF46894">
    <property type="entry name" value="C-terminal effector domain of the bipartite response regulators"/>
    <property type="match status" value="1"/>
</dbReference>